<evidence type="ECO:0000313" key="2">
    <source>
        <dbReference type="EMBL" id="QWK93143.1"/>
    </source>
</evidence>
<proteinExistence type="predicted"/>
<feature type="transmembrane region" description="Helical" evidence="1">
    <location>
        <begin position="169"/>
        <end position="191"/>
    </location>
</feature>
<feature type="transmembrane region" description="Helical" evidence="1">
    <location>
        <begin position="142"/>
        <end position="162"/>
    </location>
</feature>
<dbReference type="RefSeq" id="WP_215507491.1">
    <property type="nucleotide sequence ID" value="NZ_CP076366.1"/>
</dbReference>
<feature type="transmembrane region" description="Helical" evidence="1">
    <location>
        <begin position="91"/>
        <end position="110"/>
    </location>
</feature>
<geneLocation type="plasmid" evidence="2 3">
    <name>p5</name>
</geneLocation>
<keyword evidence="1" id="KW-0472">Membrane</keyword>
<name>A0A975S4J9_9RHOB</name>
<evidence type="ECO:0000313" key="3">
    <source>
        <dbReference type="Proteomes" id="UP000679352"/>
    </source>
</evidence>
<reference evidence="2" key="1">
    <citation type="submission" date="2021-06" db="EMBL/GenBank/DDBJ databases">
        <authorList>
            <person name="Lee C.-S."/>
            <person name="Jin L."/>
        </authorList>
    </citation>
    <scope>NUCLEOTIDE SEQUENCE</scope>
    <source>
        <strain evidence="2">Con5</strain>
        <plasmid evidence="2">p5</plasmid>
    </source>
</reference>
<feature type="transmembrane region" description="Helical" evidence="1">
    <location>
        <begin position="63"/>
        <end position="84"/>
    </location>
</feature>
<accession>A0A975S4J9</accession>
<dbReference type="AlphaFoldDB" id="A0A975S4J9"/>
<evidence type="ECO:0000256" key="1">
    <source>
        <dbReference type="SAM" id="Phobius"/>
    </source>
</evidence>
<keyword evidence="3" id="KW-1185">Reference proteome</keyword>
<dbReference type="Proteomes" id="UP000679352">
    <property type="component" value="Plasmid p5"/>
</dbReference>
<keyword evidence="1" id="KW-0812">Transmembrane</keyword>
<gene>
    <name evidence="2" type="ORF">KM031_22105</name>
</gene>
<sequence>MNTPSHMLIGAAFFARPLASATLVAAMVGSFVPDLPMFAMVLWSTRVLGLPEHDVFGRLYFSAPWQAIFAVDHGFLIWAPLFLAAHWSGRVLLRAFAGSGLLHAVADFVTHHDDARRQFWPLSDWIFRSPVSYWDQRFYGDVFAVFEVGLVVLLALFLFWQFRRAWQRALILAPAALIVVPVILTGGFHGLHGMG</sequence>
<dbReference type="KEGG" id="gfu:KM031_22105"/>
<keyword evidence="1" id="KW-1133">Transmembrane helix</keyword>
<feature type="transmembrane region" description="Helical" evidence="1">
    <location>
        <begin position="21"/>
        <end position="43"/>
    </location>
</feature>
<keyword evidence="2" id="KW-0614">Plasmid</keyword>
<protein>
    <submittedName>
        <fullName evidence="2">Cobalamin biosynthesis protein CobQ</fullName>
    </submittedName>
</protein>
<organism evidence="2 3">
    <name type="scientific">Gemmobacter fulvus</name>
    <dbReference type="NCBI Taxonomy" id="2840474"/>
    <lineage>
        <taxon>Bacteria</taxon>
        <taxon>Pseudomonadati</taxon>
        <taxon>Pseudomonadota</taxon>
        <taxon>Alphaproteobacteria</taxon>
        <taxon>Rhodobacterales</taxon>
        <taxon>Paracoccaceae</taxon>
        <taxon>Gemmobacter</taxon>
    </lineage>
</organism>
<dbReference type="EMBL" id="CP076366">
    <property type="protein sequence ID" value="QWK93143.1"/>
    <property type="molecule type" value="Genomic_DNA"/>
</dbReference>